<dbReference type="EMBL" id="MU251247">
    <property type="protein sequence ID" value="KAG9256920.1"/>
    <property type="molecule type" value="Genomic_DNA"/>
</dbReference>
<accession>A0A9P8CS71</accession>
<dbReference type="SUPFAM" id="SSF48452">
    <property type="entry name" value="TPR-like"/>
    <property type="match status" value="1"/>
</dbReference>
<organism evidence="1 2">
    <name type="scientific">Emericellopsis atlantica</name>
    <dbReference type="NCBI Taxonomy" id="2614577"/>
    <lineage>
        <taxon>Eukaryota</taxon>
        <taxon>Fungi</taxon>
        <taxon>Dikarya</taxon>
        <taxon>Ascomycota</taxon>
        <taxon>Pezizomycotina</taxon>
        <taxon>Sordariomycetes</taxon>
        <taxon>Hypocreomycetidae</taxon>
        <taxon>Hypocreales</taxon>
        <taxon>Bionectriaceae</taxon>
        <taxon>Emericellopsis</taxon>
    </lineage>
</organism>
<protein>
    <submittedName>
        <fullName evidence="1">Uncharacterized protein</fullName>
    </submittedName>
</protein>
<dbReference type="GeneID" id="70291105"/>
<dbReference type="Proteomes" id="UP000887229">
    <property type="component" value="Unassembled WGS sequence"/>
</dbReference>
<name>A0A9P8CS71_9HYPO</name>
<dbReference type="RefSeq" id="XP_046120844.1">
    <property type="nucleotide sequence ID" value="XM_046260202.1"/>
</dbReference>
<dbReference type="InterPro" id="IPR011990">
    <property type="entry name" value="TPR-like_helical_dom_sf"/>
</dbReference>
<reference evidence="1" key="1">
    <citation type="journal article" date="2021" name="IMA Fungus">
        <title>Genomic characterization of three marine fungi, including Emericellopsis atlantica sp. nov. with signatures of a generalist lifestyle and marine biomass degradation.</title>
        <authorList>
            <person name="Hagestad O.C."/>
            <person name="Hou L."/>
            <person name="Andersen J.H."/>
            <person name="Hansen E.H."/>
            <person name="Altermark B."/>
            <person name="Li C."/>
            <person name="Kuhnert E."/>
            <person name="Cox R.J."/>
            <person name="Crous P.W."/>
            <person name="Spatafora J.W."/>
            <person name="Lail K."/>
            <person name="Amirebrahimi M."/>
            <person name="Lipzen A."/>
            <person name="Pangilinan J."/>
            <person name="Andreopoulos W."/>
            <person name="Hayes R.D."/>
            <person name="Ng V."/>
            <person name="Grigoriev I.V."/>
            <person name="Jackson S.A."/>
            <person name="Sutton T.D.S."/>
            <person name="Dobson A.D.W."/>
            <person name="Rama T."/>
        </authorList>
    </citation>
    <scope>NUCLEOTIDE SEQUENCE</scope>
    <source>
        <strain evidence="1">TS7</strain>
    </source>
</reference>
<gene>
    <name evidence="1" type="ORF">F5Z01DRAFT_493234</name>
</gene>
<dbReference type="AlphaFoldDB" id="A0A9P8CS71"/>
<keyword evidence="2" id="KW-1185">Reference proteome</keyword>
<sequence>MAVCLCSTIHTLAHHPNESRALELAATLDAHLNDIRILLAQSKGLSRKIQYKVTSNIDRTSKALSLKKSTVTPAEGLGQCLQGGMDSFWTVKNQNSGLQDLQRRMACVVIFLESILEHETSIPPHIANILKGQCRYTELRNAGRKYIKIARKLGSLGSILWLPLSIPYSTYERYLQVDDADILRQLESARPPNGEKYTKKIQELIVRELKDTSSPLSYYNLVVDYPQVLPASDLLLLLLHALGGADIPDVIFNRLQKPQKRWNDDGEMEDTSALDFGLPAELLNLASDDENLSPAQSSPDIENKTTKDGVLLFSLTAEAKSRLEDALVPATVEHLGKMAQKLLCYICPPCLEGNLEWSVPLKTLMWPVVERAITTHKVPVSLRSHAAEAVLYFAERDSVPIRQSSVALAKSLLRKSMPYHLHASVVLFQSTLLRIDGEFVKSESIIRDFNWKGPKPVTRRDHGLLGRLHVSLVETKIKLYDKDVASWIYKWEAQQPQSSLDTEVTFRLQSTAARYFQSIGDFPAARESLNQFLSLGSAKPLRSNTRRLLVGRLADVYCEMKEYDKAIDLLQAEMDQTAPPDRSRRWFARLLLAGVEANIGLGRMETAGCMLEELSSTEPKELDDIHDQQLHIRRLVASARMTHVSGTPEEAVACWQALLRRVSDMHTLTSFATAVIHLSLAHAHLLTGDRDSGRRAWATGLEILRQVACEFWLPTVTTLWLQWIAADVYRLQSWSFRMMQPGGKPDVVCCGRRRAPDGGAHDVTTPKFDT</sequence>
<evidence type="ECO:0000313" key="2">
    <source>
        <dbReference type="Proteomes" id="UP000887229"/>
    </source>
</evidence>
<evidence type="ECO:0000313" key="1">
    <source>
        <dbReference type="EMBL" id="KAG9256920.1"/>
    </source>
</evidence>
<proteinExistence type="predicted"/>
<dbReference type="Gene3D" id="1.25.40.10">
    <property type="entry name" value="Tetratricopeptide repeat domain"/>
    <property type="match status" value="1"/>
</dbReference>
<dbReference type="OrthoDB" id="3946009at2759"/>
<comment type="caution">
    <text evidence="1">The sequence shown here is derived from an EMBL/GenBank/DDBJ whole genome shotgun (WGS) entry which is preliminary data.</text>
</comment>